<evidence type="ECO:0000259" key="4">
    <source>
        <dbReference type="PROSITE" id="PS51898"/>
    </source>
</evidence>
<dbReference type="Pfam" id="PF00589">
    <property type="entry name" value="Phage_integrase"/>
    <property type="match status" value="1"/>
</dbReference>
<evidence type="ECO:0000256" key="1">
    <source>
        <dbReference type="ARBA" id="ARBA00023125"/>
    </source>
</evidence>
<dbReference type="AlphaFoldDB" id="A0A524RND7"/>
<dbReference type="InterPro" id="IPR011010">
    <property type="entry name" value="DNA_brk_join_enz"/>
</dbReference>
<organism evidence="6 7">
    <name type="scientific">Aphanocapsa feldmannii 277cV</name>
    <dbReference type="NCBI Taxonomy" id="2507553"/>
    <lineage>
        <taxon>Bacteria</taxon>
        <taxon>Bacillati</taxon>
        <taxon>Cyanobacteriota</taxon>
        <taxon>Cyanophyceae</taxon>
        <taxon>Oscillatoriophycideae</taxon>
        <taxon>Chroococcales</taxon>
        <taxon>Microcystaceae</taxon>
        <taxon>Aphanocapsa</taxon>
    </lineage>
</organism>
<name>A0A524RND7_9CHRO</name>
<evidence type="ECO:0000313" key="7">
    <source>
        <dbReference type="Proteomes" id="UP000317990"/>
    </source>
</evidence>
<evidence type="ECO:0000259" key="5">
    <source>
        <dbReference type="PROSITE" id="PS51900"/>
    </source>
</evidence>
<dbReference type="InterPro" id="IPR044068">
    <property type="entry name" value="CB"/>
</dbReference>
<dbReference type="InterPro" id="IPR002104">
    <property type="entry name" value="Integrase_catalytic"/>
</dbReference>
<dbReference type="Proteomes" id="UP000317990">
    <property type="component" value="Unassembled WGS sequence"/>
</dbReference>
<dbReference type="GO" id="GO:0003677">
    <property type="term" value="F:DNA binding"/>
    <property type="evidence" value="ECO:0007669"/>
    <property type="project" value="UniProtKB-UniRule"/>
</dbReference>
<keyword evidence="2" id="KW-0233">DNA recombination</keyword>
<dbReference type="PANTHER" id="PTHR30349:SF81">
    <property type="entry name" value="TYROSINE RECOMBINASE XERC"/>
    <property type="match status" value="1"/>
</dbReference>
<dbReference type="InterPro" id="IPR013762">
    <property type="entry name" value="Integrase-like_cat_sf"/>
</dbReference>
<proteinExistence type="predicted"/>
<protein>
    <recommendedName>
        <fullName evidence="8">Integrase</fullName>
    </recommendedName>
</protein>
<dbReference type="InterPro" id="IPR010998">
    <property type="entry name" value="Integrase_recombinase_N"/>
</dbReference>
<feature type="non-terminal residue" evidence="6">
    <location>
        <position position="302"/>
    </location>
</feature>
<dbReference type="PANTHER" id="PTHR30349">
    <property type="entry name" value="PHAGE INTEGRASE-RELATED"/>
    <property type="match status" value="1"/>
</dbReference>
<reference evidence="6 7" key="1">
    <citation type="journal article" date="2019" name="mSystems">
        <title>Life at home and on the roam: Genomic adaptions reflect the dual lifestyle of an intracellular, facultative symbiont.</title>
        <authorList>
            <person name="Burgsdorf I."/>
        </authorList>
    </citation>
    <scope>NUCLEOTIDE SEQUENCE [LARGE SCALE GENOMIC DNA]</scope>
    <source>
        <strain evidence="6">277cV</strain>
    </source>
</reference>
<feature type="domain" description="Core-binding (CB)" evidence="5">
    <location>
        <begin position="12"/>
        <end position="104"/>
    </location>
</feature>
<feature type="domain" description="Tyr recombinase" evidence="4">
    <location>
        <begin position="126"/>
        <end position="302"/>
    </location>
</feature>
<sequence length="302" mass="34922">MGRPTNIIVVSESYRELAEHFYRYLLRLGYSPKGCRSRYNYLKEFLSWLEQQGQNQVEKTSPADLMRYYGHISERPNKTTGGILDPKTTHGHMRIVRDLFEMLLQEKRVKANPCSTLKFPYPKQSEERTVLSQEEVKELYQVTETAQERAILSLSYGCGLRAGELVNCNVANIRLREKILIVPQGKGNKRRVVPMSSGVVKDLADYHYNEREALTGERNYKPGENAFMLNKTGRRMQKWTFNGRLKEIIERTGNEAIKEKQITTHNLRHSIATHLLEQGMPVEQVRAFLGHSQLETTQLYTG</sequence>
<dbReference type="PROSITE" id="PS51898">
    <property type="entry name" value="TYR_RECOMBINASE"/>
    <property type="match status" value="1"/>
</dbReference>
<dbReference type="EMBL" id="SRMO01000075">
    <property type="protein sequence ID" value="TGG91602.1"/>
    <property type="molecule type" value="Genomic_DNA"/>
</dbReference>
<evidence type="ECO:0000256" key="2">
    <source>
        <dbReference type="ARBA" id="ARBA00023172"/>
    </source>
</evidence>
<dbReference type="GO" id="GO:0006310">
    <property type="term" value="P:DNA recombination"/>
    <property type="evidence" value="ECO:0007669"/>
    <property type="project" value="UniProtKB-KW"/>
</dbReference>
<evidence type="ECO:0008006" key="8">
    <source>
        <dbReference type="Google" id="ProtNLM"/>
    </source>
</evidence>
<comment type="caution">
    <text evidence="6">The sequence shown here is derived from an EMBL/GenBank/DDBJ whole genome shotgun (WGS) entry which is preliminary data.</text>
</comment>
<dbReference type="InterPro" id="IPR050090">
    <property type="entry name" value="Tyrosine_recombinase_XerCD"/>
</dbReference>
<dbReference type="Gene3D" id="1.10.443.10">
    <property type="entry name" value="Intergrase catalytic core"/>
    <property type="match status" value="1"/>
</dbReference>
<evidence type="ECO:0000256" key="3">
    <source>
        <dbReference type="PROSITE-ProRule" id="PRU01248"/>
    </source>
</evidence>
<dbReference type="SUPFAM" id="SSF56349">
    <property type="entry name" value="DNA breaking-rejoining enzymes"/>
    <property type="match status" value="1"/>
</dbReference>
<dbReference type="GO" id="GO:0015074">
    <property type="term" value="P:DNA integration"/>
    <property type="evidence" value="ECO:0007669"/>
    <property type="project" value="InterPro"/>
</dbReference>
<evidence type="ECO:0000313" key="6">
    <source>
        <dbReference type="EMBL" id="TGG91602.1"/>
    </source>
</evidence>
<accession>A0A524RND7</accession>
<gene>
    <name evidence="6" type="ORF">ERJ67_07805</name>
</gene>
<keyword evidence="1 3" id="KW-0238">DNA-binding</keyword>
<dbReference type="PROSITE" id="PS51900">
    <property type="entry name" value="CB"/>
    <property type="match status" value="1"/>
</dbReference>
<dbReference type="Gene3D" id="1.10.150.130">
    <property type="match status" value="1"/>
</dbReference>